<dbReference type="AlphaFoldDB" id="K1R4M4"/>
<dbReference type="InParanoid" id="K1R4M4"/>
<dbReference type="PROSITE" id="PS50835">
    <property type="entry name" value="IG_LIKE"/>
    <property type="match status" value="1"/>
</dbReference>
<dbReference type="Pfam" id="PF07679">
    <property type="entry name" value="I-set"/>
    <property type="match status" value="1"/>
</dbReference>
<dbReference type="InterPro" id="IPR013783">
    <property type="entry name" value="Ig-like_fold"/>
</dbReference>
<dbReference type="CDD" id="cd00096">
    <property type="entry name" value="Ig"/>
    <property type="match status" value="1"/>
</dbReference>
<dbReference type="SUPFAM" id="SSF48726">
    <property type="entry name" value="Immunoglobulin"/>
    <property type="match status" value="2"/>
</dbReference>
<dbReference type="GO" id="GO:0008046">
    <property type="term" value="F:axon guidance receptor activity"/>
    <property type="evidence" value="ECO:0007669"/>
    <property type="project" value="TreeGrafter"/>
</dbReference>
<keyword evidence="2" id="KW-1015">Disulfide bond</keyword>
<gene>
    <name evidence="3" type="ORF">CGI_10028091</name>
</gene>
<accession>K1R4M4</accession>
<sequence>MTTPCSTATNHNFNIVIKASLELINLPLIDILANHVKDVDLFNRINSCQTLLSGRNQLRTDQRRICFLSPPAKPDYKQFDVTLLYKLIRNLCPSLRPTQGWGNEPQPTNTQLGDDIERLRLFRNNYYAHAVSNTIPDTEFETLWKDLKSVIRRIQSNSQTACSVNYEQELIAIENYKFTRGYLKKCEVLLKAFLKLQTDERDVPSVDIEVNQTVYFGSNATITAVVSSTPPPEQVIWQKSKDGNNFHCIDITKPNYYGSNDIPFKPLLVIPKATFDDKLNYRLLVRNKIRESISETVHLNVTGSPPNITTSQETNIKCNCLKLIGNVSLYEDSPDILEVFWTKNGEKIDTRGSGGRLSEVTIGNPSLIIRDVNVDDAGNYQLTAVNAVGSTTSDVIALDVPGVSFENTENKENGTQRYVVTIQSVPSPLFVQWSSKGKNEDVYTPIDCNGEDYKGTINTIPHPVLVVKKSHLENYNYQIEVTNFFGCTVKQISASEKVKNVSALMSASCASECFTILHEENLFTQKDVIFMQFLCKETGCEELYSQCIKYALTNKALCYFEKPPDRTRNKFWKDVLQN</sequence>
<dbReference type="InterPro" id="IPR013098">
    <property type="entry name" value="Ig_I-set"/>
</dbReference>
<dbReference type="EMBL" id="JH819182">
    <property type="protein sequence ID" value="EKC38474.1"/>
    <property type="molecule type" value="Genomic_DNA"/>
</dbReference>
<dbReference type="GO" id="GO:0005886">
    <property type="term" value="C:plasma membrane"/>
    <property type="evidence" value="ECO:0007669"/>
    <property type="project" value="TreeGrafter"/>
</dbReference>
<evidence type="ECO:0000256" key="1">
    <source>
        <dbReference type="ARBA" id="ARBA00022729"/>
    </source>
</evidence>
<dbReference type="SMART" id="SM00409">
    <property type="entry name" value="IG"/>
    <property type="match status" value="2"/>
</dbReference>
<dbReference type="InterPro" id="IPR007110">
    <property type="entry name" value="Ig-like_dom"/>
</dbReference>
<name>K1R4M4_MAGGI</name>
<reference evidence="3" key="1">
    <citation type="journal article" date="2012" name="Nature">
        <title>The oyster genome reveals stress adaptation and complexity of shell formation.</title>
        <authorList>
            <person name="Zhang G."/>
            <person name="Fang X."/>
            <person name="Guo X."/>
            <person name="Li L."/>
            <person name="Luo R."/>
            <person name="Xu F."/>
            <person name="Yang P."/>
            <person name="Zhang L."/>
            <person name="Wang X."/>
            <person name="Qi H."/>
            <person name="Xiong Z."/>
            <person name="Que H."/>
            <person name="Xie Y."/>
            <person name="Holland P.W."/>
            <person name="Paps J."/>
            <person name="Zhu Y."/>
            <person name="Wu F."/>
            <person name="Chen Y."/>
            <person name="Wang J."/>
            <person name="Peng C."/>
            <person name="Meng J."/>
            <person name="Yang L."/>
            <person name="Liu J."/>
            <person name="Wen B."/>
            <person name="Zhang N."/>
            <person name="Huang Z."/>
            <person name="Zhu Q."/>
            <person name="Feng Y."/>
            <person name="Mount A."/>
            <person name="Hedgecock D."/>
            <person name="Xu Z."/>
            <person name="Liu Y."/>
            <person name="Domazet-Loso T."/>
            <person name="Du Y."/>
            <person name="Sun X."/>
            <person name="Zhang S."/>
            <person name="Liu B."/>
            <person name="Cheng P."/>
            <person name="Jiang X."/>
            <person name="Li J."/>
            <person name="Fan D."/>
            <person name="Wang W."/>
            <person name="Fu W."/>
            <person name="Wang T."/>
            <person name="Wang B."/>
            <person name="Zhang J."/>
            <person name="Peng Z."/>
            <person name="Li Y."/>
            <person name="Li N."/>
            <person name="Wang J."/>
            <person name="Chen M."/>
            <person name="He Y."/>
            <person name="Tan F."/>
            <person name="Song X."/>
            <person name="Zheng Q."/>
            <person name="Huang R."/>
            <person name="Yang H."/>
            <person name="Du X."/>
            <person name="Chen L."/>
            <person name="Yang M."/>
            <person name="Gaffney P.M."/>
            <person name="Wang S."/>
            <person name="Luo L."/>
            <person name="She Z."/>
            <person name="Ming Y."/>
            <person name="Huang W."/>
            <person name="Zhang S."/>
            <person name="Huang B."/>
            <person name="Zhang Y."/>
            <person name="Qu T."/>
            <person name="Ni P."/>
            <person name="Miao G."/>
            <person name="Wang J."/>
            <person name="Wang Q."/>
            <person name="Steinberg C.E."/>
            <person name="Wang H."/>
            <person name="Li N."/>
            <person name="Qian L."/>
            <person name="Zhang G."/>
            <person name="Li Y."/>
            <person name="Yang H."/>
            <person name="Liu X."/>
            <person name="Wang J."/>
            <person name="Yin Y."/>
            <person name="Wang J."/>
        </authorList>
    </citation>
    <scope>NUCLEOTIDE SEQUENCE [LARGE SCALE GENOMIC DNA]</scope>
    <source>
        <strain evidence="3">05x7-T-G4-1.051#20</strain>
    </source>
</reference>
<dbReference type="GO" id="GO:0043025">
    <property type="term" value="C:neuronal cell body"/>
    <property type="evidence" value="ECO:0007669"/>
    <property type="project" value="TreeGrafter"/>
</dbReference>
<dbReference type="InterPro" id="IPR041249">
    <property type="entry name" value="HEPN_DZIP3"/>
</dbReference>
<dbReference type="GO" id="GO:0007156">
    <property type="term" value="P:homophilic cell adhesion via plasma membrane adhesion molecules"/>
    <property type="evidence" value="ECO:0007669"/>
    <property type="project" value="TreeGrafter"/>
</dbReference>
<dbReference type="GO" id="GO:0050808">
    <property type="term" value="P:synapse organization"/>
    <property type="evidence" value="ECO:0007669"/>
    <property type="project" value="TreeGrafter"/>
</dbReference>
<dbReference type="Pfam" id="PF18738">
    <property type="entry name" value="HEPN_DZIP3"/>
    <property type="match status" value="1"/>
</dbReference>
<organism evidence="3">
    <name type="scientific">Magallana gigas</name>
    <name type="common">Pacific oyster</name>
    <name type="synonym">Crassostrea gigas</name>
    <dbReference type="NCBI Taxonomy" id="29159"/>
    <lineage>
        <taxon>Eukaryota</taxon>
        <taxon>Metazoa</taxon>
        <taxon>Spiralia</taxon>
        <taxon>Lophotrochozoa</taxon>
        <taxon>Mollusca</taxon>
        <taxon>Bivalvia</taxon>
        <taxon>Autobranchia</taxon>
        <taxon>Pteriomorphia</taxon>
        <taxon>Ostreida</taxon>
        <taxon>Ostreoidea</taxon>
        <taxon>Ostreidae</taxon>
        <taxon>Magallana</taxon>
    </lineage>
</organism>
<evidence type="ECO:0000313" key="3">
    <source>
        <dbReference type="EMBL" id="EKC38474.1"/>
    </source>
</evidence>
<dbReference type="GO" id="GO:0030424">
    <property type="term" value="C:axon"/>
    <property type="evidence" value="ECO:0007669"/>
    <property type="project" value="TreeGrafter"/>
</dbReference>
<dbReference type="InterPro" id="IPR036179">
    <property type="entry name" value="Ig-like_dom_sf"/>
</dbReference>
<dbReference type="PANTHER" id="PTHR45080">
    <property type="entry name" value="CONTACTIN 5"/>
    <property type="match status" value="1"/>
</dbReference>
<keyword evidence="1" id="KW-0732">Signal</keyword>
<evidence type="ECO:0000256" key="2">
    <source>
        <dbReference type="ARBA" id="ARBA00023157"/>
    </source>
</evidence>
<dbReference type="PANTHER" id="PTHR45080:SF8">
    <property type="entry name" value="IG-LIKE DOMAIN-CONTAINING PROTEIN"/>
    <property type="match status" value="1"/>
</dbReference>
<dbReference type="Gene3D" id="2.60.40.10">
    <property type="entry name" value="Immunoglobulins"/>
    <property type="match status" value="2"/>
</dbReference>
<proteinExistence type="predicted"/>
<dbReference type="InterPro" id="IPR050958">
    <property type="entry name" value="Cell_Adh-Cytoskel_Orgn"/>
</dbReference>
<dbReference type="HOGENOM" id="CLU_471939_0_0_1"/>
<protein>
    <submittedName>
        <fullName evidence="3">E3 ubiquitin-protein ligase DZIP3</fullName>
    </submittedName>
</protein>
<dbReference type="InterPro" id="IPR003599">
    <property type="entry name" value="Ig_sub"/>
</dbReference>